<name>A0ABW3NZ07_9SPHN</name>
<dbReference type="EMBL" id="JBHTLS010000106">
    <property type="protein sequence ID" value="MFD1104600.1"/>
    <property type="molecule type" value="Genomic_DNA"/>
</dbReference>
<accession>A0ABW3NZ07</accession>
<evidence type="ECO:0000313" key="3">
    <source>
        <dbReference type="Proteomes" id="UP001597203"/>
    </source>
</evidence>
<proteinExistence type="predicted"/>
<feature type="region of interest" description="Disordered" evidence="1">
    <location>
        <begin position="27"/>
        <end position="46"/>
    </location>
</feature>
<dbReference type="RefSeq" id="WP_380909990.1">
    <property type="nucleotide sequence ID" value="NZ_JBHTLS010000106.1"/>
</dbReference>
<gene>
    <name evidence="2" type="ORF">ACFQ24_06905</name>
</gene>
<sequence>MILELRRKMAETPAFFDMIRARWQREQRAKCVQPKRDESGRYARAN</sequence>
<reference evidence="3" key="1">
    <citation type="journal article" date="2019" name="Int. J. Syst. Evol. Microbiol.">
        <title>The Global Catalogue of Microorganisms (GCM) 10K type strain sequencing project: providing services to taxonomists for standard genome sequencing and annotation.</title>
        <authorList>
            <consortium name="The Broad Institute Genomics Platform"/>
            <consortium name="The Broad Institute Genome Sequencing Center for Infectious Disease"/>
            <person name="Wu L."/>
            <person name="Ma J."/>
        </authorList>
    </citation>
    <scope>NUCLEOTIDE SEQUENCE [LARGE SCALE GENOMIC DNA]</scope>
    <source>
        <strain evidence="3">CCUG 54329</strain>
    </source>
</reference>
<organism evidence="2 3">
    <name type="scientific">Sphingobium olei</name>
    <dbReference type="NCBI Taxonomy" id="420955"/>
    <lineage>
        <taxon>Bacteria</taxon>
        <taxon>Pseudomonadati</taxon>
        <taxon>Pseudomonadota</taxon>
        <taxon>Alphaproteobacteria</taxon>
        <taxon>Sphingomonadales</taxon>
        <taxon>Sphingomonadaceae</taxon>
        <taxon>Sphingobium</taxon>
    </lineage>
</organism>
<protein>
    <submittedName>
        <fullName evidence="2">Uncharacterized protein</fullName>
    </submittedName>
</protein>
<keyword evidence="3" id="KW-1185">Reference proteome</keyword>
<evidence type="ECO:0000313" key="2">
    <source>
        <dbReference type="EMBL" id="MFD1104600.1"/>
    </source>
</evidence>
<comment type="caution">
    <text evidence="2">The sequence shown here is derived from an EMBL/GenBank/DDBJ whole genome shotgun (WGS) entry which is preliminary data.</text>
</comment>
<evidence type="ECO:0000256" key="1">
    <source>
        <dbReference type="SAM" id="MobiDB-lite"/>
    </source>
</evidence>
<dbReference type="Proteomes" id="UP001597203">
    <property type="component" value="Unassembled WGS sequence"/>
</dbReference>